<keyword evidence="1" id="KW-0472">Membrane</keyword>
<keyword evidence="1" id="KW-1133">Transmembrane helix</keyword>
<dbReference type="OrthoDB" id="9781069at2"/>
<dbReference type="AlphaFoldDB" id="A0A1I7IVX2"/>
<feature type="transmembrane region" description="Helical" evidence="1">
    <location>
        <begin position="105"/>
        <end position="127"/>
    </location>
</feature>
<feature type="transmembrane region" description="Helical" evidence="1">
    <location>
        <begin position="48"/>
        <end position="69"/>
    </location>
</feature>
<gene>
    <name evidence="2" type="ORF">SAMN04487955_10882</name>
</gene>
<feature type="transmembrane region" description="Helical" evidence="1">
    <location>
        <begin position="245"/>
        <end position="263"/>
    </location>
</feature>
<keyword evidence="3" id="KW-1185">Reference proteome</keyword>
<protein>
    <submittedName>
        <fullName evidence="2">TraX protein</fullName>
    </submittedName>
</protein>
<evidence type="ECO:0000313" key="2">
    <source>
        <dbReference type="EMBL" id="SFU77080.1"/>
    </source>
</evidence>
<sequence>MTDVAPARAGVDRTRPSSAWTGWGQWLALITMTTDHLSRYLLPASWEMGWAGSSIGRIAFPLFAAMVAWHGLFNTRNPLRYARRILVIGLVAQLPYMLMPRASDALILNICFTLSLGLTGGSWLQGLPTRIATGTLGQGRLVAEVAAALGLWWLAGFWVEYEHYGLLLIPLYMLAMQRLHLAGESLPERLQAAALALPVLVVAGLMNSSDMAKSFTVATCLAMLLLAAGAHKAMPAVPTAMPRRLWLAWYPAHFVAIALWLWVDGRLAAGV</sequence>
<feature type="transmembrane region" description="Helical" evidence="1">
    <location>
        <begin position="139"/>
        <end position="158"/>
    </location>
</feature>
<evidence type="ECO:0000313" key="3">
    <source>
        <dbReference type="Proteomes" id="UP000198693"/>
    </source>
</evidence>
<dbReference type="Proteomes" id="UP000198693">
    <property type="component" value="Unassembled WGS sequence"/>
</dbReference>
<feature type="transmembrane region" description="Helical" evidence="1">
    <location>
        <begin position="214"/>
        <end position="233"/>
    </location>
</feature>
<keyword evidence="1" id="KW-0812">Transmembrane</keyword>
<organism evidence="2 3">
    <name type="scientific">Halomonas korlensis</name>
    <dbReference type="NCBI Taxonomy" id="463301"/>
    <lineage>
        <taxon>Bacteria</taxon>
        <taxon>Pseudomonadati</taxon>
        <taxon>Pseudomonadota</taxon>
        <taxon>Gammaproteobacteria</taxon>
        <taxon>Oceanospirillales</taxon>
        <taxon>Halomonadaceae</taxon>
        <taxon>Halomonas</taxon>
    </lineage>
</organism>
<name>A0A1I7IVX2_9GAMM</name>
<evidence type="ECO:0000256" key="1">
    <source>
        <dbReference type="SAM" id="Phobius"/>
    </source>
</evidence>
<proteinExistence type="predicted"/>
<reference evidence="3" key="1">
    <citation type="submission" date="2016-10" db="EMBL/GenBank/DDBJ databases">
        <authorList>
            <person name="Varghese N."/>
            <person name="Submissions S."/>
        </authorList>
    </citation>
    <scope>NUCLEOTIDE SEQUENCE [LARGE SCALE GENOMIC DNA]</scope>
    <source>
        <strain evidence="3">CGMCC 1.6981</strain>
    </source>
</reference>
<dbReference type="RefSeq" id="WP_089796157.1">
    <property type="nucleotide sequence ID" value="NZ_FPBP01000008.1"/>
</dbReference>
<dbReference type="Pfam" id="PF05857">
    <property type="entry name" value="TraX"/>
    <property type="match status" value="1"/>
</dbReference>
<dbReference type="EMBL" id="FPBP01000008">
    <property type="protein sequence ID" value="SFU77080.1"/>
    <property type="molecule type" value="Genomic_DNA"/>
</dbReference>
<dbReference type="STRING" id="463301.SAMN04487955_10882"/>
<accession>A0A1I7IVX2</accession>
<dbReference type="InterPro" id="IPR008875">
    <property type="entry name" value="TraX"/>
</dbReference>